<dbReference type="PANTHER" id="PTHR33734:SF11">
    <property type="entry name" value="LYSM DOMAIN-CONTAINING GPI-ANCHORED PROTEIN 2"/>
    <property type="match status" value="1"/>
</dbReference>
<sequence>MDFHRLLPSLLLLASATVSGSDAQRQRFECTKGSTCHSLVGYKPINGTTIGSIRRFFGVENLRSLLGANNLPLSTSPNHPIGAQQLVKIPIPCICFNGTGASNKMPVYTVQKDDGLFYIANTVFGGLVEYPRIQAVNKIEDANIIFVGQKLWIPLPCSCEDVDGEKVVHYGQVVEEGSSVEEIAHEFGTTSTTLYEVNGIDSDRELIAGKAIDIPLRACTSSMTNATSPDYPLLLANGTYALTAGNCVRCKCDAANNWRLHCDPSGLKPSDWATCPAMRCSGADGLSLGNTTGTSCSTTTCAYAGFSRDQRIFTTLATESTCPSGTPNPGNYASRTSFSWEWLLVFFHLILLCANIM</sequence>
<evidence type="ECO:0000259" key="2">
    <source>
        <dbReference type="PROSITE" id="PS51782"/>
    </source>
</evidence>
<dbReference type="Pfam" id="PF01476">
    <property type="entry name" value="LysM"/>
    <property type="match status" value="2"/>
</dbReference>
<feature type="signal peptide" evidence="1">
    <location>
        <begin position="1"/>
        <end position="23"/>
    </location>
</feature>
<dbReference type="InterPro" id="IPR036779">
    <property type="entry name" value="LysM_dom_sf"/>
</dbReference>
<dbReference type="SMART" id="SM00257">
    <property type="entry name" value="LysM"/>
    <property type="match status" value="2"/>
</dbReference>
<dbReference type="Gene3D" id="3.10.350.10">
    <property type="entry name" value="LysM domain"/>
    <property type="match status" value="2"/>
</dbReference>
<organism evidence="3">
    <name type="scientific">Rhizophora mucronata</name>
    <name type="common">Asiatic mangrove</name>
    <dbReference type="NCBI Taxonomy" id="61149"/>
    <lineage>
        <taxon>Eukaryota</taxon>
        <taxon>Viridiplantae</taxon>
        <taxon>Streptophyta</taxon>
        <taxon>Embryophyta</taxon>
        <taxon>Tracheophyta</taxon>
        <taxon>Spermatophyta</taxon>
        <taxon>Magnoliopsida</taxon>
        <taxon>eudicotyledons</taxon>
        <taxon>Gunneridae</taxon>
        <taxon>Pentapetalae</taxon>
        <taxon>rosids</taxon>
        <taxon>fabids</taxon>
        <taxon>Malpighiales</taxon>
        <taxon>Rhizophoraceae</taxon>
        <taxon>Rhizophora</taxon>
    </lineage>
</organism>
<dbReference type="SUPFAM" id="SSF54106">
    <property type="entry name" value="LysM domain"/>
    <property type="match status" value="1"/>
</dbReference>
<dbReference type="PROSITE" id="PS51782">
    <property type="entry name" value="LYSM"/>
    <property type="match status" value="2"/>
</dbReference>
<proteinExistence type="predicted"/>
<dbReference type="InterPro" id="IPR018392">
    <property type="entry name" value="LysM"/>
</dbReference>
<reference evidence="3" key="1">
    <citation type="submission" date="2018-02" db="EMBL/GenBank/DDBJ databases">
        <title>Rhizophora mucronata_Transcriptome.</title>
        <authorList>
            <person name="Meera S.P."/>
            <person name="Sreeshan A."/>
            <person name="Augustine A."/>
        </authorList>
    </citation>
    <scope>NUCLEOTIDE SEQUENCE</scope>
    <source>
        <tissue evidence="3">Leaf</tissue>
    </source>
</reference>
<protein>
    <recommendedName>
        <fullName evidence="2">LysM domain-containing protein</fullName>
    </recommendedName>
</protein>
<keyword evidence="1" id="KW-0732">Signal</keyword>
<evidence type="ECO:0000313" key="3">
    <source>
        <dbReference type="EMBL" id="MBX48205.1"/>
    </source>
</evidence>
<feature type="domain" description="LysM" evidence="2">
    <location>
        <begin position="170"/>
        <end position="214"/>
    </location>
</feature>
<dbReference type="PANTHER" id="PTHR33734">
    <property type="entry name" value="LYSM DOMAIN-CONTAINING GPI-ANCHORED PROTEIN 2"/>
    <property type="match status" value="1"/>
</dbReference>
<accession>A0A2P2P0D1</accession>
<feature type="chain" id="PRO_5015103233" description="LysM domain-containing protein" evidence="1">
    <location>
        <begin position="24"/>
        <end position="357"/>
    </location>
</feature>
<dbReference type="AlphaFoldDB" id="A0A2P2P0D1"/>
<dbReference type="EMBL" id="GGEC01067721">
    <property type="protein sequence ID" value="MBX48205.1"/>
    <property type="molecule type" value="Transcribed_RNA"/>
</dbReference>
<evidence type="ECO:0000256" key="1">
    <source>
        <dbReference type="SAM" id="SignalP"/>
    </source>
</evidence>
<feature type="domain" description="LysM" evidence="2">
    <location>
        <begin position="106"/>
        <end position="153"/>
    </location>
</feature>
<name>A0A2P2P0D1_RHIMU</name>
<dbReference type="CDD" id="cd00118">
    <property type="entry name" value="LysM"/>
    <property type="match status" value="1"/>
</dbReference>